<keyword evidence="5" id="KW-0143">Chaperone</keyword>
<dbReference type="Gene3D" id="2.40.50.100">
    <property type="match status" value="1"/>
</dbReference>
<gene>
    <name evidence="6" type="ORF">GCM10009682_06330</name>
</gene>
<dbReference type="Pfam" id="PF00012">
    <property type="entry name" value="HSP70"/>
    <property type="match status" value="1"/>
</dbReference>
<dbReference type="RefSeq" id="WP_344126008.1">
    <property type="nucleotide sequence ID" value="NZ_BAAALT010000012.1"/>
</dbReference>
<keyword evidence="3" id="KW-0067">ATP-binding</keyword>
<organism evidence="6 7">
    <name type="scientific">Luedemannella flava</name>
    <dbReference type="NCBI Taxonomy" id="349316"/>
    <lineage>
        <taxon>Bacteria</taxon>
        <taxon>Bacillati</taxon>
        <taxon>Actinomycetota</taxon>
        <taxon>Actinomycetes</taxon>
        <taxon>Micromonosporales</taxon>
        <taxon>Micromonosporaceae</taxon>
        <taxon>Luedemannella</taxon>
    </lineage>
</organism>
<reference evidence="7" key="1">
    <citation type="journal article" date="2019" name="Int. J. Syst. Evol. Microbiol.">
        <title>The Global Catalogue of Microorganisms (GCM) 10K type strain sequencing project: providing services to taxonomists for standard genome sequencing and annotation.</title>
        <authorList>
            <consortium name="The Broad Institute Genomics Platform"/>
            <consortium name="The Broad Institute Genome Sequencing Center for Infectious Disease"/>
            <person name="Wu L."/>
            <person name="Ma J."/>
        </authorList>
    </citation>
    <scope>NUCLEOTIDE SEQUENCE [LARGE SCALE GENOMIC DNA]</scope>
    <source>
        <strain evidence="7">JCM 13250</strain>
    </source>
</reference>
<proteinExistence type="inferred from homology"/>
<evidence type="ECO:0000313" key="7">
    <source>
        <dbReference type="Proteomes" id="UP001500218"/>
    </source>
</evidence>
<evidence type="ECO:0000256" key="5">
    <source>
        <dbReference type="ARBA" id="ARBA00023186"/>
    </source>
</evidence>
<evidence type="ECO:0000313" key="6">
    <source>
        <dbReference type="EMBL" id="GAA1786979.1"/>
    </source>
</evidence>
<dbReference type="PROSITE" id="PS01036">
    <property type="entry name" value="HSP70_3"/>
    <property type="match status" value="1"/>
</dbReference>
<comment type="caution">
    <text evidence="6">The sequence shown here is derived from an EMBL/GenBank/DDBJ whole genome shotgun (WGS) entry which is preliminary data.</text>
</comment>
<comment type="similarity">
    <text evidence="1">Belongs to the heat shock protein 70 family.</text>
</comment>
<dbReference type="PRINTS" id="PR00301">
    <property type="entry name" value="HEATSHOCK70"/>
</dbReference>
<dbReference type="InterPro" id="IPR018181">
    <property type="entry name" value="Heat_shock_70_CS"/>
</dbReference>
<dbReference type="Gene3D" id="3.90.640.10">
    <property type="entry name" value="Actin, Chain A, domain 4"/>
    <property type="match status" value="1"/>
</dbReference>
<evidence type="ECO:0000256" key="1">
    <source>
        <dbReference type="ARBA" id="ARBA00007381"/>
    </source>
</evidence>
<keyword evidence="2" id="KW-0547">Nucleotide-binding</keyword>
<name>A0ABP4XNY2_9ACTN</name>
<dbReference type="Gene3D" id="3.30.420.40">
    <property type="match status" value="2"/>
</dbReference>
<dbReference type="InterPro" id="IPR043129">
    <property type="entry name" value="ATPase_NBD"/>
</dbReference>
<dbReference type="Proteomes" id="UP001500218">
    <property type="component" value="Unassembled WGS sequence"/>
</dbReference>
<dbReference type="PANTHER" id="PTHR45639:SF34">
    <property type="entry name" value="CHAPERONE PROTEIN DNAK"/>
    <property type="match status" value="1"/>
</dbReference>
<dbReference type="InterPro" id="IPR013126">
    <property type="entry name" value="Hsp_70_fam"/>
</dbReference>
<dbReference type="PANTHER" id="PTHR45639">
    <property type="entry name" value="HSC70CB, ISOFORM G-RELATED"/>
    <property type="match status" value="1"/>
</dbReference>
<protein>
    <recommendedName>
        <fullName evidence="8">Hsp70 family protein</fullName>
    </recommendedName>
</protein>
<evidence type="ECO:0000256" key="4">
    <source>
        <dbReference type="ARBA" id="ARBA00023016"/>
    </source>
</evidence>
<evidence type="ECO:0000256" key="2">
    <source>
        <dbReference type="ARBA" id="ARBA00022741"/>
    </source>
</evidence>
<sequence length="445" mass="48023">MSAPILVIDFGTTTSAASVVTDDDAWLVAEPASGGYLWPSAVCWDGQQLLVGTLAERRKRTDPTTYWAEFKRGLAVDTPVLLGHRWFRPSELVVTVLSALKAEAQRQLGGEIDRAVLTVPASYVNGDPRRARMAAPAEAAGFVAVELVPEPAAAAFAYETSHHGGELVLVYDIGGGTFDAALVRLGEQWHEVLGHAALDDCGGRDIDALLSSRIRHESDQWLTPLRATMAATPSAPAALRLSLAIAEFAQRIKHQLTDVPVAQDFLMPNTPMYQLARPEFATMTAAQLGRTVTCCRDLLARLGVPLSEVSSVLLAGGSSRMPVIAERLERELGRPLRRLPEPDLAVVRGAANWLRRSGSRVIQAARVPARTVPLAFDIPGGSARLLRWHVLPGETYAEGNPLARVRLPDGALWDLTASAAGMIDRYLVQPGRDVAASDWLALARH</sequence>
<keyword evidence="4" id="KW-0346">Stress response</keyword>
<dbReference type="EMBL" id="BAAALT010000012">
    <property type="protein sequence ID" value="GAA1786979.1"/>
    <property type="molecule type" value="Genomic_DNA"/>
</dbReference>
<evidence type="ECO:0008006" key="8">
    <source>
        <dbReference type="Google" id="ProtNLM"/>
    </source>
</evidence>
<evidence type="ECO:0000256" key="3">
    <source>
        <dbReference type="ARBA" id="ARBA00022840"/>
    </source>
</evidence>
<accession>A0ABP4XNY2</accession>
<keyword evidence="7" id="KW-1185">Reference proteome</keyword>
<dbReference type="SUPFAM" id="SSF51230">
    <property type="entry name" value="Single hybrid motif"/>
    <property type="match status" value="1"/>
</dbReference>
<dbReference type="InterPro" id="IPR011053">
    <property type="entry name" value="Single_hybrid_motif"/>
</dbReference>
<dbReference type="SUPFAM" id="SSF53067">
    <property type="entry name" value="Actin-like ATPase domain"/>
    <property type="match status" value="2"/>
</dbReference>